<organism evidence="17 18">
    <name type="scientific">Rotaria magnacalcarata</name>
    <dbReference type="NCBI Taxonomy" id="392030"/>
    <lineage>
        <taxon>Eukaryota</taxon>
        <taxon>Metazoa</taxon>
        <taxon>Spiralia</taxon>
        <taxon>Gnathifera</taxon>
        <taxon>Rotifera</taxon>
        <taxon>Eurotatoria</taxon>
        <taxon>Bdelloidea</taxon>
        <taxon>Philodinida</taxon>
        <taxon>Philodinidae</taxon>
        <taxon>Rotaria</taxon>
    </lineage>
</organism>
<dbReference type="Gene3D" id="3.50.50.60">
    <property type="entry name" value="FAD/NAD(P)-binding domain"/>
    <property type="match status" value="1"/>
</dbReference>
<evidence type="ECO:0000256" key="3">
    <source>
        <dbReference type="ARBA" id="ARBA00022630"/>
    </source>
</evidence>
<dbReference type="SUPFAM" id="SSF51905">
    <property type="entry name" value="FAD/NAD(P)-binding domain"/>
    <property type="match status" value="1"/>
</dbReference>
<keyword evidence="8" id="KW-0496">Mitochondrion</keyword>
<gene>
    <name evidence="17" type="ORF">GIL414_LOCUS87875</name>
</gene>
<keyword evidence="3" id="KW-0285">Flavoprotein</keyword>
<evidence type="ECO:0000256" key="11">
    <source>
        <dbReference type="ARBA" id="ARBA00052986"/>
    </source>
</evidence>
<evidence type="ECO:0000256" key="5">
    <source>
        <dbReference type="ARBA" id="ARBA00022827"/>
    </source>
</evidence>
<evidence type="ECO:0000256" key="4">
    <source>
        <dbReference type="ARBA" id="ARBA00022719"/>
    </source>
</evidence>
<dbReference type="GO" id="GO:0106436">
    <property type="term" value="F:glutathione-dependent sulfide quinone oxidoreductase activity"/>
    <property type="evidence" value="ECO:0007669"/>
    <property type="project" value="UniProtKB-EC"/>
</dbReference>
<evidence type="ECO:0000256" key="7">
    <source>
        <dbReference type="ARBA" id="ARBA00023002"/>
    </source>
</evidence>
<dbReference type="EC" id="1.8.5.8" evidence="14"/>
<dbReference type="GO" id="GO:0071949">
    <property type="term" value="F:FAD binding"/>
    <property type="evidence" value="ECO:0007669"/>
    <property type="project" value="TreeGrafter"/>
</dbReference>
<proteinExistence type="inferred from homology"/>
<dbReference type="EMBL" id="CAJOBJ010382424">
    <property type="protein sequence ID" value="CAF5227904.1"/>
    <property type="molecule type" value="Genomic_DNA"/>
</dbReference>
<comment type="similarity">
    <text evidence="13">Belongs to the SQRD family.</text>
</comment>
<evidence type="ECO:0000256" key="14">
    <source>
        <dbReference type="ARBA" id="ARBA00066447"/>
    </source>
</evidence>
<protein>
    <recommendedName>
        <fullName evidence="15">Sulfide:quinone oxidoreductase, mitochondrial</fullName>
        <ecNumber evidence="14">1.8.5.8</ecNumber>
    </recommendedName>
    <alternativeName>
        <fullName evidence="16">Sulfide quinone oxidoreductase</fullName>
    </alternativeName>
</protein>
<evidence type="ECO:0000256" key="12">
    <source>
        <dbReference type="ARBA" id="ARBA00059167"/>
    </source>
</evidence>
<dbReference type="InterPro" id="IPR015904">
    <property type="entry name" value="Sulphide_quinone_reductase"/>
</dbReference>
<dbReference type="GO" id="GO:0048038">
    <property type="term" value="F:quinone binding"/>
    <property type="evidence" value="ECO:0007669"/>
    <property type="project" value="UniProtKB-KW"/>
</dbReference>
<comment type="subcellular location">
    <subcellularLocation>
        <location evidence="2">Mitochondrion</location>
    </subcellularLocation>
</comment>
<dbReference type="PANTHER" id="PTHR10632:SF2">
    <property type="entry name" value="SULFIDE:QUINONE OXIDOREDUCTASE, MITOCHONDRIAL"/>
    <property type="match status" value="1"/>
</dbReference>
<evidence type="ECO:0000256" key="6">
    <source>
        <dbReference type="ARBA" id="ARBA00022946"/>
    </source>
</evidence>
<dbReference type="AlphaFoldDB" id="A0A8S3KJA7"/>
<keyword evidence="5" id="KW-0274">FAD</keyword>
<evidence type="ECO:0000256" key="8">
    <source>
        <dbReference type="ARBA" id="ARBA00023128"/>
    </source>
</evidence>
<keyword evidence="4" id="KW-0874">Quinone</keyword>
<evidence type="ECO:0000256" key="13">
    <source>
        <dbReference type="ARBA" id="ARBA00060891"/>
    </source>
</evidence>
<comment type="function">
    <text evidence="12">Catalyzes the oxidation of hydrogen sulfide with the help of a quinone, such as ubiquinone-10, giving rise to thiosulfate and ultimately to sulfane (molecular sulfur) atoms. Requires an additional electron acceptor; can use sulfite, sulfide or cyanide (in vitro). It is believed the in vivo electron acceptor is glutathione.</text>
</comment>
<evidence type="ECO:0000256" key="1">
    <source>
        <dbReference type="ARBA" id="ARBA00001974"/>
    </source>
</evidence>
<sequence>VISIYTRKYVRNVFNTLNNFRGGQAIFTFPMMPIKCPGAPQKIMYLAEDLFRRNNVRDKTTVIYNTSLPVIFGVKKYAAALMEIIKERSVVNR</sequence>
<dbReference type="GO" id="GO:0005739">
    <property type="term" value="C:mitochondrion"/>
    <property type="evidence" value="ECO:0007669"/>
    <property type="project" value="UniProtKB-SubCell"/>
</dbReference>
<dbReference type="InterPro" id="IPR036188">
    <property type="entry name" value="FAD/NAD-bd_sf"/>
</dbReference>
<dbReference type="GO" id="GO:0070224">
    <property type="term" value="F:sulfide:quinone oxidoreductase activity"/>
    <property type="evidence" value="ECO:0007669"/>
    <property type="project" value="TreeGrafter"/>
</dbReference>
<keyword evidence="7" id="KW-0560">Oxidoreductase</keyword>
<evidence type="ECO:0000256" key="2">
    <source>
        <dbReference type="ARBA" id="ARBA00004173"/>
    </source>
</evidence>
<comment type="catalytic activity">
    <reaction evidence="10">
        <text>ubiquinone-10 + hydrogen sulfide + glutathione + H(+) = S-sulfanylglutathione + ubiquinol-10</text>
        <dbReference type="Rhea" id="RHEA:62608"/>
        <dbReference type="ChEBI" id="CHEBI:15378"/>
        <dbReference type="ChEBI" id="CHEBI:29919"/>
        <dbReference type="ChEBI" id="CHEBI:46245"/>
        <dbReference type="ChEBI" id="CHEBI:57925"/>
        <dbReference type="ChEBI" id="CHEBI:58905"/>
        <dbReference type="ChEBI" id="CHEBI:64183"/>
    </reaction>
    <physiologicalReaction direction="left-to-right" evidence="10">
        <dbReference type="Rhea" id="RHEA:62609"/>
    </physiologicalReaction>
</comment>
<comment type="caution">
    <text evidence="17">The sequence shown here is derived from an EMBL/GenBank/DDBJ whole genome shotgun (WGS) entry which is preliminary data.</text>
</comment>
<comment type="cofactor">
    <cofactor evidence="1">
        <name>FAD</name>
        <dbReference type="ChEBI" id="CHEBI:57692"/>
    </cofactor>
</comment>
<dbReference type="PANTHER" id="PTHR10632">
    <property type="entry name" value="SULFIDE:QUINONE OXIDOREDUCTASE"/>
    <property type="match status" value="1"/>
</dbReference>
<dbReference type="Proteomes" id="UP000681720">
    <property type="component" value="Unassembled WGS sequence"/>
</dbReference>
<evidence type="ECO:0000256" key="9">
    <source>
        <dbReference type="ARBA" id="ARBA00051038"/>
    </source>
</evidence>
<evidence type="ECO:0000313" key="18">
    <source>
        <dbReference type="Proteomes" id="UP000681720"/>
    </source>
</evidence>
<evidence type="ECO:0000256" key="10">
    <source>
        <dbReference type="ARBA" id="ARBA00052810"/>
    </source>
</evidence>
<comment type="catalytic activity">
    <reaction evidence="11">
        <text>a quinone + hydrogen sulfide + glutathione + H(+) = S-sulfanylglutathione + a quinol</text>
        <dbReference type="Rhea" id="RHEA:55156"/>
        <dbReference type="ChEBI" id="CHEBI:15378"/>
        <dbReference type="ChEBI" id="CHEBI:24646"/>
        <dbReference type="ChEBI" id="CHEBI:29919"/>
        <dbReference type="ChEBI" id="CHEBI:57925"/>
        <dbReference type="ChEBI" id="CHEBI:58905"/>
        <dbReference type="ChEBI" id="CHEBI:132124"/>
        <dbReference type="EC" id="1.8.5.8"/>
    </reaction>
    <physiologicalReaction direction="left-to-right" evidence="11">
        <dbReference type="Rhea" id="RHEA:55157"/>
    </physiologicalReaction>
</comment>
<reference evidence="17" key="1">
    <citation type="submission" date="2021-02" db="EMBL/GenBank/DDBJ databases">
        <authorList>
            <person name="Nowell W R."/>
        </authorList>
    </citation>
    <scope>NUCLEOTIDE SEQUENCE</scope>
</reference>
<evidence type="ECO:0000256" key="16">
    <source>
        <dbReference type="ARBA" id="ARBA00082958"/>
    </source>
</evidence>
<evidence type="ECO:0000313" key="17">
    <source>
        <dbReference type="EMBL" id="CAF5227904.1"/>
    </source>
</evidence>
<dbReference type="FunFam" id="3.50.50.60:FF:000034">
    <property type="entry name" value="sulfide:quinone oxidoreductase, mitochondrial"/>
    <property type="match status" value="1"/>
</dbReference>
<feature type="non-terminal residue" evidence="17">
    <location>
        <position position="1"/>
    </location>
</feature>
<comment type="catalytic activity">
    <reaction evidence="9">
        <text>ubiquinone-10 + hydrogen sulfide + sulfite + 2 H(+) = ubiquinol-10 + thiosulfate</text>
        <dbReference type="Rhea" id="RHEA:38359"/>
        <dbReference type="ChEBI" id="CHEBI:15378"/>
        <dbReference type="ChEBI" id="CHEBI:17359"/>
        <dbReference type="ChEBI" id="CHEBI:29919"/>
        <dbReference type="ChEBI" id="CHEBI:33542"/>
        <dbReference type="ChEBI" id="CHEBI:46245"/>
        <dbReference type="ChEBI" id="CHEBI:64183"/>
    </reaction>
    <physiologicalReaction direction="left-to-right" evidence="9">
        <dbReference type="Rhea" id="RHEA:38360"/>
    </physiologicalReaction>
</comment>
<dbReference type="GO" id="GO:0070221">
    <property type="term" value="P:sulfide oxidation, using sulfide:quinone oxidoreductase"/>
    <property type="evidence" value="ECO:0007669"/>
    <property type="project" value="TreeGrafter"/>
</dbReference>
<name>A0A8S3KJA7_9BILA</name>
<evidence type="ECO:0000256" key="15">
    <source>
        <dbReference type="ARBA" id="ARBA00070160"/>
    </source>
</evidence>
<keyword evidence="6" id="KW-0809">Transit peptide</keyword>
<accession>A0A8S3KJA7</accession>